<feature type="domain" description="Radical SAM core" evidence="7">
    <location>
        <begin position="1"/>
        <end position="239"/>
    </location>
</feature>
<dbReference type="RefSeq" id="WP_012873609.1">
    <property type="nucleotide sequence ID" value="NC_013524.1"/>
</dbReference>
<dbReference type="SFLD" id="SFLDG01387">
    <property type="entry name" value="BtrN-like_SPASM_domain_contain"/>
    <property type="match status" value="1"/>
</dbReference>
<evidence type="ECO:0000313" key="9">
    <source>
        <dbReference type="Proteomes" id="UP000002027"/>
    </source>
</evidence>
<dbReference type="HOGENOM" id="CLU_009273_1_1_0"/>
<protein>
    <submittedName>
        <fullName evidence="8">Radical SAM domain protein</fullName>
    </submittedName>
</protein>
<dbReference type="SFLD" id="SFLDG01067">
    <property type="entry name" value="SPASM/twitch_domain_containing"/>
    <property type="match status" value="1"/>
</dbReference>
<evidence type="ECO:0000259" key="7">
    <source>
        <dbReference type="PROSITE" id="PS51918"/>
    </source>
</evidence>
<reference evidence="8 9" key="2">
    <citation type="journal article" date="2010" name="Stand. Genomic Sci.">
        <title>Complete genome sequence of Desulfohalobium retbaense type strain (HR(100)).</title>
        <authorList>
            <person name="Spring S."/>
            <person name="Nolan M."/>
            <person name="Lapidus A."/>
            <person name="Glavina Del Rio T."/>
            <person name="Copeland A."/>
            <person name="Tice H."/>
            <person name="Cheng J.F."/>
            <person name="Lucas S."/>
            <person name="Land M."/>
            <person name="Chen F."/>
            <person name="Bruce D."/>
            <person name="Goodwin L."/>
            <person name="Pitluck S."/>
            <person name="Ivanova N."/>
            <person name="Mavromatis K."/>
            <person name="Mikhailova N."/>
            <person name="Pati A."/>
            <person name="Chen A."/>
            <person name="Palaniappan K."/>
            <person name="Hauser L."/>
            <person name="Chang Y.J."/>
            <person name="Jeffries C.D."/>
            <person name="Munk C."/>
            <person name="Kiss H."/>
            <person name="Chain P."/>
            <person name="Han C."/>
            <person name="Brettin T."/>
            <person name="Detter J.C."/>
            <person name="Schuler E."/>
            <person name="Goker M."/>
            <person name="Rohde M."/>
            <person name="Bristow J."/>
            <person name="Eisen J.A."/>
            <person name="Markowitz V."/>
            <person name="Hugenholtz P."/>
            <person name="Kyrpides N.C."/>
            <person name="Klenk H.P."/>
        </authorList>
    </citation>
    <scope>NUCLEOTIDE SEQUENCE [LARGE SCALE GENOMIC DNA]</scope>
    <source>
        <strain evidence="9">ATCC 49802 / DSM 20745 / S 6022</strain>
    </source>
</reference>
<dbReference type="InterPro" id="IPR034391">
    <property type="entry name" value="AdoMet-like_SPASM_containing"/>
</dbReference>
<reference evidence="9" key="1">
    <citation type="submission" date="2009-11" db="EMBL/GenBank/DDBJ databases">
        <title>The complete chromosome 2 of Sphaerobacter thermophilus DSM 20745.</title>
        <authorList>
            <person name="Lucas S."/>
            <person name="Copeland A."/>
            <person name="Lapidus A."/>
            <person name="Glavina del Rio T."/>
            <person name="Dalin E."/>
            <person name="Tice H."/>
            <person name="Bruce D."/>
            <person name="Goodwin L."/>
            <person name="Pitluck S."/>
            <person name="Kyrpides N."/>
            <person name="Mavromatis K."/>
            <person name="Ivanova N."/>
            <person name="Mikhailova N."/>
            <person name="LaButti K.M."/>
            <person name="Clum A."/>
            <person name="Sun H.I."/>
            <person name="Brettin T."/>
            <person name="Detter J.C."/>
            <person name="Han C."/>
            <person name="Larimer F."/>
            <person name="Land M."/>
            <person name="Hauser L."/>
            <person name="Markowitz V."/>
            <person name="Cheng J.F."/>
            <person name="Hugenholtz P."/>
            <person name="Woyke T."/>
            <person name="Wu D."/>
            <person name="Steenblock K."/>
            <person name="Schneider S."/>
            <person name="Pukall R."/>
            <person name="Goeker M."/>
            <person name="Klenk H.P."/>
            <person name="Eisen J.A."/>
        </authorList>
    </citation>
    <scope>NUCLEOTIDE SEQUENCE [LARGE SCALE GENOMIC DNA]</scope>
    <source>
        <strain evidence="9">ATCC 49802 / DSM 20745 / S 6022</strain>
    </source>
</reference>
<dbReference type="OrthoDB" id="9805809at2"/>
<dbReference type="PANTHER" id="PTHR11228:SF7">
    <property type="entry name" value="PQQA PEPTIDE CYCLASE"/>
    <property type="match status" value="1"/>
</dbReference>
<dbReference type="InterPro" id="IPR050377">
    <property type="entry name" value="Radical_SAM_PqqE_MftC-like"/>
</dbReference>
<dbReference type="EMBL" id="CP001824">
    <property type="protein sequence ID" value="ACZ40574.1"/>
    <property type="molecule type" value="Genomic_DNA"/>
</dbReference>
<keyword evidence="5" id="KW-0408">Iron</keyword>
<dbReference type="GO" id="GO:0003824">
    <property type="term" value="F:catalytic activity"/>
    <property type="evidence" value="ECO:0007669"/>
    <property type="project" value="InterPro"/>
</dbReference>
<keyword evidence="9" id="KW-1185">Reference proteome</keyword>
<dbReference type="Gene3D" id="3.20.20.70">
    <property type="entry name" value="Aldolase class I"/>
    <property type="match status" value="2"/>
</dbReference>
<dbReference type="eggNOG" id="COG0535">
    <property type="taxonomic scope" value="Bacteria"/>
</dbReference>
<dbReference type="STRING" id="479434.Sthe_3174"/>
<evidence type="ECO:0000256" key="6">
    <source>
        <dbReference type="ARBA" id="ARBA00023014"/>
    </source>
</evidence>
<evidence type="ECO:0000256" key="3">
    <source>
        <dbReference type="ARBA" id="ARBA00022691"/>
    </source>
</evidence>
<dbReference type="InParanoid" id="D1C9T1"/>
<keyword evidence="6" id="KW-0411">Iron-sulfur</keyword>
<evidence type="ECO:0000256" key="2">
    <source>
        <dbReference type="ARBA" id="ARBA00022485"/>
    </source>
</evidence>
<dbReference type="Pfam" id="PF13186">
    <property type="entry name" value="SPASM"/>
    <property type="match status" value="1"/>
</dbReference>
<dbReference type="AlphaFoldDB" id="D1C9T1"/>
<dbReference type="InterPro" id="IPR058240">
    <property type="entry name" value="rSAM_sf"/>
</dbReference>
<dbReference type="InterPro" id="IPR006638">
    <property type="entry name" value="Elp3/MiaA/NifB-like_rSAM"/>
</dbReference>
<evidence type="ECO:0000256" key="5">
    <source>
        <dbReference type="ARBA" id="ARBA00023004"/>
    </source>
</evidence>
<dbReference type="Proteomes" id="UP000002027">
    <property type="component" value="Chromosome 2"/>
</dbReference>
<keyword evidence="2" id="KW-0004">4Fe-4S</keyword>
<accession>D1C9T1</accession>
<dbReference type="SUPFAM" id="SSF102114">
    <property type="entry name" value="Radical SAM enzymes"/>
    <property type="match status" value="1"/>
</dbReference>
<sequence length="332" mass="37308">MPLPSYVQIEPVGQCNLRCQMCPIQFRRDGPPWGPLAFMEFDTFTRIVDSFPDLQTLHLQGLGEPMMHPRFFDMVAYAAGRGARVTTNSNLTILNARRAEQCVASGLDCLHVSIDGASAETYERIRVRARFERVVRNVELLLETRARLGATLPGLRIVGVVMRQNLHELPDLVRLAHGWGAEGLFVQHLCHDFGESSLPEHYRPMRTFVDEQTLLHEDPARVAAAFAEAREVAADLGLDLRLPRAEPRAHPPGTPGRKRCSWPWTGAYFSYEGYTMPCCMVATPDRINFGNAAEQGVTTVWDSDEFTDFRARLDSDDPPEICRSCAVYNGIF</sequence>
<dbReference type="PANTHER" id="PTHR11228">
    <property type="entry name" value="RADICAL SAM DOMAIN PROTEIN"/>
    <property type="match status" value="1"/>
</dbReference>
<dbReference type="InterPro" id="IPR007197">
    <property type="entry name" value="rSAM"/>
</dbReference>
<dbReference type="Pfam" id="PF04055">
    <property type="entry name" value="Radical_SAM"/>
    <property type="match status" value="1"/>
</dbReference>
<organism evidence="8 9">
    <name type="scientific">Sphaerobacter thermophilus (strain ATCC 49802 / DSM 20745 / KCCM 41009 / NCIMB 13125 / S 6022)</name>
    <dbReference type="NCBI Taxonomy" id="479434"/>
    <lineage>
        <taxon>Bacteria</taxon>
        <taxon>Pseudomonadati</taxon>
        <taxon>Thermomicrobiota</taxon>
        <taxon>Thermomicrobia</taxon>
        <taxon>Sphaerobacterales</taxon>
        <taxon>Sphaerobacterineae</taxon>
        <taxon>Sphaerobacteraceae</taxon>
        <taxon>Sphaerobacter</taxon>
    </lineage>
</organism>
<dbReference type="KEGG" id="sti:Sthe_3174"/>
<dbReference type="PROSITE" id="PS51918">
    <property type="entry name" value="RADICAL_SAM"/>
    <property type="match status" value="1"/>
</dbReference>
<dbReference type="CDD" id="cd01335">
    <property type="entry name" value="Radical_SAM"/>
    <property type="match status" value="1"/>
</dbReference>
<name>D1C9T1_SPHTD</name>
<comment type="cofactor">
    <cofactor evidence="1">
        <name>[4Fe-4S] cluster</name>
        <dbReference type="ChEBI" id="CHEBI:49883"/>
    </cofactor>
</comment>
<dbReference type="CDD" id="cd21109">
    <property type="entry name" value="SPASM"/>
    <property type="match status" value="1"/>
</dbReference>
<keyword evidence="4" id="KW-0479">Metal-binding</keyword>
<evidence type="ECO:0000256" key="1">
    <source>
        <dbReference type="ARBA" id="ARBA00001966"/>
    </source>
</evidence>
<dbReference type="GO" id="GO:0051536">
    <property type="term" value="F:iron-sulfur cluster binding"/>
    <property type="evidence" value="ECO:0007669"/>
    <property type="project" value="UniProtKB-KW"/>
</dbReference>
<dbReference type="SMART" id="SM00729">
    <property type="entry name" value="Elp3"/>
    <property type="match status" value="1"/>
</dbReference>
<dbReference type="InterPro" id="IPR013785">
    <property type="entry name" value="Aldolase_TIM"/>
</dbReference>
<evidence type="ECO:0000256" key="4">
    <source>
        <dbReference type="ARBA" id="ARBA00022723"/>
    </source>
</evidence>
<evidence type="ECO:0000313" key="8">
    <source>
        <dbReference type="EMBL" id="ACZ40574.1"/>
    </source>
</evidence>
<dbReference type="InterPro" id="IPR023885">
    <property type="entry name" value="4Fe4S-binding_SPASM_dom"/>
</dbReference>
<keyword evidence="3" id="KW-0949">S-adenosyl-L-methionine</keyword>
<dbReference type="SFLD" id="SFLDS00029">
    <property type="entry name" value="Radical_SAM"/>
    <property type="match status" value="1"/>
</dbReference>
<proteinExistence type="predicted"/>
<gene>
    <name evidence="8" type="ordered locus">Sthe_3174</name>
</gene>
<dbReference type="GO" id="GO:0046872">
    <property type="term" value="F:metal ion binding"/>
    <property type="evidence" value="ECO:0007669"/>
    <property type="project" value="UniProtKB-KW"/>
</dbReference>